<evidence type="ECO:0000313" key="2">
    <source>
        <dbReference type="Proteomes" id="UP000504606"/>
    </source>
</evidence>
<dbReference type="AlphaFoldDB" id="A0A9C6XUT4"/>
<proteinExistence type="predicted"/>
<evidence type="ECO:0000256" key="1">
    <source>
        <dbReference type="SAM" id="MobiDB-lite"/>
    </source>
</evidence>
<organism evidence="2 3">
    <name type="scientific">Frankliniella occidentalis</name>
    <name type="common">Western flower thrips</name>
    <name type="synonym">Euthrips occidentalis</name>
    <dbReference type="NCBI Taxonomy" id="133901"/>
    <lineage>
        <taxon>Eukaryota</taxon>
        <taxon>Metazoa</taxon>
        <taxon>Ecdysozoa</taxon>
        <taxon>Arthropoda</taxon>
        <taxon>Hexapoda</taxon>
        <taxon>Insecta</taxon>
        <taxon>Pterygota</taxon>
        <taxon>Neoptera</taxon>
        <taxon>Paraneoptera</taxon>
        <taxon>Thysanoptera</taxon>
        <taxon>Terebrantia</taxon>
        <taxon>Thripoidea</taxon>
        <taxon>Thripidae</taxon>
        <taxon>Frankliniella</taxon>
    </lineage>
</organism>
<feature type="non-terminal residue" evidence="3">
    <location>
        <position position="426"/>
    </location>
</feature>
<reference evidence="3" key="1">
    <citation type="submission" date="2025-08" db="UniProtKB">
        <authorList>
            <consortium name="RefSeq"/>
        </authorList>
    </citation>
    <scope>IDENTIFICATION</scope>
    <source>
        <tissue evidence="3">Whole organism</tissue>
    </source>
</reference>
<keyword evidence="2" id="KW-1185">Reference proteome</keyword>
<evidence type="ECO:0000313" key="3">
    <source>
        <dbReference type="RefSeq" id="XP_052131878.1"/>
    </source>
</evidence>
<sequence length="426" mass="48145">MASCLEKIQECPILGFPTDLCLDGAQPTKRQVLLYYEFLRYKELQKLKHNPSRASIIQLVSTKLVEHCTQDPSNPNLLSERQIKRLIDSLLSEYSALIKAHQKKDRPKNHENNLRDFLIRCDAVFDIQICKCKQSKCRCKPFHHRNTTDKKQETSGMTEGMDHNFVHNSDNTDGRDNTKDPPYVPPTGEDDQNRMNLFHFATVCDRFGIPDRAAAALASALLLDVGLIQENDTSAIIDRSKVRREREKARNTLLQENRIDEPQSLYFDGRKDTTMKFEKTANGWRRKKVKEEHISIIAEPGSRFVGHSTPTSGHAVSIKDSLVSHLESKSISVEKITSIGCDGTSVNTGHKGGVIRLMELQQKRPLQWLVCLLHFNELLMKHMIEKVDGPTKGPRAYHGPIGALLPSCHLMPVADFVAIPAELPPS</sequence>
<protein>
    <submittedName>
        <fullName evidence="3">Uncharacterized protein LOC127751816</fullName>
    </submittedName>
</protein>
<dbReference type="OrthoDB" id="6617942at2759"/>
<gene>
    <name evidence="3" type="primary">LOC127751816</name>
</gene>
<feature type="compositionally biased region" description="Basic and acidic residues" evidence="1">
    <location>
        <begin position="160"/>
        <end position="179"/>
    </location>
</feature>
<feature type="region of interest" description="Disordered" evidence="1">
    <location>
        <begin position="145"/>
        <end position="191"/>
    </location>
</feature>
<dbReference type="RefSeq" id="XP_052131878.1">
    <property type="nucleotide sequence ID" value="XM_052275918.1"/>
</dbReference>
<name>A0A9C6XUT4_FRAOC</name>
<dbReference type="Proteomes" id="UP000504606">
    <property type="component" value="Unplaced"/>
</dbReference>
<dbReference type="KEGG" id="foc:127751816"/>
<dbReference type="GeneID" id="127751816"/>
<accession>A0A9C6XUT4</accession>